<dbReference type="AlphaFoldDB" id="A0A0F7S2C1"/>
<evidence type="ECO:0000256" key="1">
    <source>
        <dbReference type="SAM" id="MobiDB-lite"/>
    </source>
</evidence>
<evidence type="ECO:0000256" key="2">
    <source>
        <dbReference type="SAM" id="SignalP"/>
    </source>
</evidence>
<feature type="chain" id="PRO_5002522000" evidence="2">
    <location>
        <begin position="30"/>
        <end position="295"/>
    </location>
</feature>
<keyword evidence="2" id="KW-0732">Signal</keyword>
<evidence type="ECO:0000313" key="3">
    <source>
        <dbReference type="EMBL" id="CDS01479.1"/>
    </source>
</evidence>
<gene>
    <name evidence="3" type="primary">SSCI67310.1</name>
</gene>
<protein>
    <submittedName>
        <fullName evidence="3">Uncharacterized protein</fullName>
    </submittedName>
</protein>
<feature type="signal peptide" evidence="2">
    <location>
        <begin position="1"/>
        <end position="29"/>
    </location>
</feature>
<sequence length="295" mass="33045">MSHHTHHASQLRSLLTSLLLLTPPQLTQTQISPDLHMRHRMLGLPPYAPHAYDLPESDTFSTNHTSVSDDERTTSQRDFVSWLSRPPVEFSVSNVDVDSTADILFTRRLRAMHDAQLGDSDPIDVGNYQVYCCDAWHDHRRLLVRFPEQAEESASLYLMVIVGEEGEMRLDNLFATKRDIVLERGLHRWTLHCSATKETRQGEAEDADQGAEYINDADDFWAGFSDDEDAGGKAKETDAGVVVDATVGGGEGEGDQEQAIRDIIRGAYTLHRSIRTSADSVEDFIRLVRSTITPP</sequence>
<dbReference type="Proteomes" id="UP000242770">
    <property type="component" value="Unassembled WGS sequence"/>
</dbReference>
<reference evidence="4" key="1">
    <citation type="submission" date="2014-06" db="EMBL/GenBank/DDBJ databases">
        <authorList>
            <person name="Berkman P.J."/>
        </authorList>
    </citation>
    <scope>NUCLEOTIDE SEQUENCE [LARGE SCALE GENOMIC DNA]</scope>
</reference>
<organism evidence="3 4">
    <name type="scientific">Sporisorium scitamineum</name>
    <dbReference type="NCBI Taxonomy" id="49012"/>
    <lineage>
        <taxon>Eukaryota</taxon>
        <taxon>Fungi</taxon>
        <taxon>Dikarya</taxon>
        <taxon>Basidiomycota</taxon>
        <taxon>Ustilaginomycotina</taxon>
        <taxon>Ustilaginomycetes</taxon>
        <taxon>Ustilaginales</taxon>
        <taxon>Ustilaginaceae</taxon>
        <taxon>Sporisorium</taxon>
    </lineage>
</organism>
<proteinExistence type="predicted"/>
<name>A0A0F7S2C1_9BASI</name>
<accession>A0A0F7S2C1</accession>
<evidence type="ECO:0000313" key="4">
    <source>
        <dbReference type="Proteomes" id="UP000242770"/>
    </source>
</evidence>
<dbReference type="EMBL" id="CCFA01003991">
    <property type="protein sequence ID" value="CDS01479.1"/>
    <property type="molecule type" value="Genomic_DNA"/>
</dbReference>
<feature type="region of interest" description="Disordered" evidence="1">
    <location>
        <begin position="53"/>
        <end position="72"/>
    </location>
</feature>
<keyword evidence="4" id="KW-1185">Reference proteome</keyword>